<keyword evidence="2" id="KW-1185">Reference proteome</keyword>
<dbReference type="EMBL" id="JABXWT010000021">
    <property type="protein sequence ID" value="NVO58252.1"/>
    <property type="molecule type" value="Genomic_DNA"/>
</dbReference>
<organism evidence="1 2">
    <name type="scientific">Ruegeria haliotis</name>
    <dbReference type="NCBI Taxonomy" id="2747601"/>
    <lineage>
        <taxon>Bacteria</taxon>
        <taxon>Pseudomonadati</taxon>
        <taxon>Pseudomonadota</taxon>
        <taxon>Alphaproteobacteria</taxon>
        <taxon>Rhodobacterales</taxon>
        <taxon>Roseobacteraceae</taxon>
        <taxon>Ruegeria</taxon>
    </lineage>
</organism>
<name>A0ABX2PXJ1_9RHOB</name>
<evidence type="ECO:0000313" key="2">
    <source>
        <dbReference type="Proteomes" id="UP000630805"/>
    </source>
</evidence>
<evidence type="ECO:0008006" key="3">
    <source>
        <dbReference type="Google" id="ProtNLM"/>
    </source>
</evidence>
<comment type="caution">
    <text evidence="1">The sequence shown here is derived from an EMBL/GenBank/DDBJ whole genome shotgun (WGS) entry which is preliminary data.</text>
</comment>
<protein>
    <recommendedName>
        <fullName evidence="3">Integrase-like protein</fullName>
    </recommendedName>
</protein>
<accession>A0ABX2PXJ1</accession>
<evidence type="ECO:0000313" key="1">
    <source>
        <dbReference type="EMBL" id="NVO58252.1"/>
    </source>
</evidence>
<proteinExistence type="predicted"/>
<reference evidence="1 2" key="1">
    <citation type="submission" date="2020-06" db="EMBL/GenBank/DDBJ databases">
        <authorList>
            <person name="Cao W.R."/>
        </authorList>
    </citation>
    <scope>NUCLEOTIDE SEQUENCE [LARGE SCALE GENOMIC DNA]</scope>
    <source>
        <strain evidence="1 2">B1Z28</strain>
    </source>
</reference>
<sequence>MAFVEAFNGSLRNELLNAELFDTLDGARRKLAQVSGERMLAMAATTQMV</sequence>
<dbReference type="Proteomes" id="UP000630805">
    <property type="component" value="Unassembled WGS sequence"/>
</dbReference>
<gene>
    <name evidence="1" type="ORF">HW561_20920</name>
</gene>